<organism evidence="1 2">
    <name type="scientific">Candidatus Nitrosotenuis uzonensis</name>
    <dbReference type="NCBI Taxonomy" id="1407055"/>
    <lineage>
        <taxon>Archaea</taxon>
        <taxon>Nitrososphaerota</taxon>
        <taxon>Candidatus Nitrosotenuis</taxon>
    </lineage>
</organism>
<proteinExistence type="predicted"/>
<dbReference type="AlphaFoldDB" id="A0A812F6Z1"/>
<dbReference type="Proteomes" id="UP000655759">
    <property type="component" value="Unassembled WGS sequence"/>
</dbReference>
<comment type="caution">
    <text evidence="1">The sequence shown here is derived from an EMBL/GenBank/DDBJ whole genome shotgun (WGS) entry which is preliminary data.</text>
</comment>
<evidence type="ECO:0000313" key="2">
    <source>
        <dbReference type="Proteomes" id="UP000655759"/>
    </source>
</evidence>
<accession>A0A812F6Z1</accession>
<gene>
    <name evidence="1" type="ORF">NUZ5A_51171</name>
</gene>
<reference evidence="1" key="1">
    <citation type="submission" date="2021-02" db="EMBL/GenBank/DDBJ databases">
        <authorList>
            <person name="Han P."/>
        </authorList>
    </citation>
    <scope>NUCLEOTIDE SEQUENCE</scope>
    <source>
        <strain evidence="1">Candidatus Nitrosotenuis uzonensis 5A</strain>
    </source>
</reference>
<dbReference type="EMBL" id="CAJNAQ010000005">
    <property type="protein sequence ID" value="CAE6501532.1"/>
    <property type="molecule type" value="Genomic_DNA"/>
</dbReference>
<protein>
    <submittedName>
        <fullName evidence="1">Uncharacterized protein</fullName>
    </submittedName>
</protein>
<evidence type="ECO:0000313" key="1">
    <source>
        <dbReference type="EMBL" id="CAE6501532.1"/>
    </source>
</evidence>
<sequence>MPSIAIDTSLSGISYAVKNDVATPPAAPNVEIIAKPTGPQLHAPAETPTSEPMKLPPILRVCTLSSMSLNTLSGMTSPDIAATVTNVTNETALSAGAYKTKYGSKKTNSDRYASMKNIAIKTTAAIPMYSGFENTIFMAPVNHISFTDVPKDFSLFAPEQPSYL</sequence>
<name>A0A812F6Z1_9ARCH</name>